<dbReference type="InParanoid" id="W3WNK6"/>
<dbReference type="InterPro" id="IPR036770">
    <property type="entry name" value="Ankyrin_rpt-contain_sf"/>
</dbReference>
<dbReference type="Pfam" id="PF00023">
    <property type="entry name" value="Ank"/>
    <property type="match status" value="1"/>
</dbReference>
<accession>W3WNK6</accession>
<organism evidence="3 4">
    <name type="scientific">Pestalotiopsis fici (strain W106-1 / CGMCC3.15140)</name>
    <dbReference type="NCBI Taxonomy" id="1229662"/>
    <lineage>
        <taxon>Eukaryota</taxon>
        <taxon>Fungi</taxon>
        <taxon>Dikarya</taxon>
        <taxon>Ascomycota</taxon>
        <taxon>Pezizomycotina</taxon>
        <taxon>Sordariomycetes</taxon>
        <taxon>Xylariomycetidae</taxon>
        <taxon>Amphisphaeriales</taxon>
        <taxon>Sporocadaceae</taxon>
        <taxon>Pestalotiopsis</taxon>
    </lineage>
</organism>
<dbReference type="InterPro" id="IPR056884">
    <property type="entry name" value="NPHP3-like_N"/>
</dbReference>
<protein>
    <recommendedName>
        <fullName evidence="2">NACHT domain-containing protein</fullName>
    </recommendedName>
</protein>
<keyword evidence="1" id="KW-0677">Repeat</keyword>
<dbReference type="PANTHER" id="PTHR10039">
    <property type="entry name" value="AMELOGENIN"/>
    <property type="match status" value="1"/>
</dbReference>
<dbReference type="PROSITE" id="PS50837">
    <property type="entry name" value="NACHT"/>
    <property type="match status" value="1"/>
</dbReference>
<dbReference type="GeneID" id="19277326"/>
<dbReference type="HOGENOM" id="CLU_305454_0_0_1"/>
<dbReference type="EMBL" id="KI912118">
    <property type="protein sequence ID" value="ETS75369.1"/>
    <property type="molecule type" value="Genomic_DNA"/>
</dbReference>
<gene>
    <name evidence="3" type="ORF">PFICI_12313</name>
</gene>
<dbReference type="SUPFAM" id="SSF48403">
    <property type="entry name" value="Ankyrin repeat"/>
    <property type="match status" value="1"/>
</dbReference>
<proteinExistence type="predicted"/>
<dbReference type="KEGG" id="pfy:PFICI_12313"/>
<dbReference type="OrthoDB" id="7464126at2759"/>
<dbReference type="InterPro" id="IPR007111">
    <property type="entry name" value="NACHT_NTPase"/>
</dbReference>
<dbReference type="InterPro" id="IPR027417">
    <property type="entry name" value="P-loop_NTPase"/>
</dbReference>
<evidence type="ECO:0000256" key="1">
    <source>
        <dbReference type="ARBA" id="ARBA00022737"/>
    </source>
</evidence>
<dbReference type="InterPro" id="IPR002110">
    <property type="entry name" value="Ankyrin_rpt"/>
</dbReference>
<dbReference type="Gene3D" id="1.25.40.20">
    <property type="entry name" value="Ankyrin repeat-containing domain"/>
    <property type="match status" value="2"/>
</dbReference>
<feature type="domain" description="NACHT" evidence="2">
    <location>
        <begin position="152"/>
        <end position="307"/>
    </location>
</feature>
<name>W3WNK6_PESFW</name>
<dbReference type="Gene3D" id="3.40.50.300">
    <property type="entry name" value="P-loop containing nucleotide triphosphate hydrolases"/>
    <property type="match status" value="1"/>
</dbReference>
<evidence type="ECO:0000259" key="2">
    <source>
        <dbReference type="PROSITE" id="PS50837"/>
    </source>
</evidence>
<evidence type="ECO:0000313" key="3">
    <source>
        <dbReference type="EMBL" id="ETS75369.1"/>
    </source>
</evidence>
<dbReference type="RefSeq" id="XP_007839085.1">
    <property type="nucleotide sequence ID" value="XM_007840894.1"/>
</dbReference>
<keyword evidence="4" id="KW-1185">Reference proteome</keyword>
<dbReference type="SUPFAM" id="SSF52540">
    <property type="entry name" value="P-loop containing nucleoside triphosphate hydrolases"/>
    <property type="match status" value="1"/>
</dbReference>
<dbReference type="Pfam" id="PF24883">
    <property type="entry name" value="NPHP3_N"/>
    <property type="match status" value="1"/>
</dbReference>
<dbReference type="SMART" id="SM00248">
    <property type="entry name" value="ANK"/>
    <property type="match status" value="4"/>
</dbReference>
<dbReference type="Proteomes" id="UP000030651">
    <property type="component" value="Unassembled WGS sequence"/>
</dbReference>
<sequence length="971" mass="111038">MNKWILFEVAQARSASAFKSEHIKELTTSLPGLYFKAFETISLIHKVPKTNVLSLLIQDQIPGIERSLSELERYDRTCATQKERVDIDLKSLEENSKLLKWVKGDKNPEPSHKSVKFQTGIEKGESQAAAWFLNTSVFKSWRDGLASEKAERVFWLKGIMGSGKTTLICRLISYFEVYPIHETRVVFYYCYGSATEKQNQGPSYEEIIRGLCRRLAWNDGGEIAQPAKEFYQQCTSLDDQKPHTNRWEQLLRDLIIHSKERILFIIDALDECSAKADRRKFLKFVRDMQQHGVYMILSSRPHAEVDEYFKTSTIRYSVVTTEAKADMEVFINDEISRIRTDPSHSQSAFLENENLELLSATLINQANGMFRWAQLWLGVFFNPNHESVVLKKTAKGMLEMLQKGAALPTNGDGNDMAQVYQQLWDINGDGDEDRKLRQIRAFRFVLAADEPLQTQTLLDAIRFDPEAPTELAKEIDVVYLRKLFHNFLLERSGRLEFEHVSAKTFILNMQDPASKHVIFDDDLENHRTIAETSLLLLRNPDHELWKEAHVHWNSNEVRAFIRRHQDFDEAWERAVLAVFSSRYDVEELARKLRDPDLRLEFRLDKERLNASCLALYVLYSWSKHCCKIHDNGLSASFRRLLLDTLRDRPVTLNYLEAMRVNQLPAAADIDPLIFALSHGLSPFHSPGGGIDLTPNLGDIMARNSVGETTLHIAVRKNDHRSVKALLHIHSEADSNVPLLYSVDNEGNNVLHVATKDEIVMILLEFESKWAKTTSLHPDKLQDSELLQTTNERLKTPLENLAFYCSEDLIMAIMERFEVKASRVTGALRRRLWPTVIRRGFKRVIRLLLDRGAAIDDIALPYGTSLSIAAACGNEDMAAFLIQQGADLNGPGGDYGTPLGAAVHFVQGRVVDLLMQHEVDLDQAVRLSPDSDDKKWNRVGGRFMKVANVLQERGRRYDPDNVGALKVQFWGW</sequence>
<dbReference type="AlphaFoldDB" id="W3WNK6"/>
<evidence type="ECO:0000313" key="4">
    <source>
        <dbReference type="Proteomes" id="UP000030651"/>
    </source>
</evidence>
<dbReference type="PANTHER" id="PTHR10039:SF15">
    <property type="entry name" value="NACHT DOMAIN-CONTAINING PROTEIN"/>
    <property type="match status" value="1"/>
</dbReference>
<reference evidence="4" key="1">
    <citation type="journal article" date="2015" name="BMC Genomics">
        <title>Genomic and transcriptomic analysis of the endophytic fungus Pestalotiopsis fici reveals its lifestyle and high potential for synthesis of natural products.</title>
        <authorList>
            <person name="Wang X."/>
            <person name="Zhang X."/>
            <person name="Liu L."/>
            <person name="Xiang M."/>
            <person name="Wang W."/>
            <person name="Sun X."/>
            <person name="Che Y."/>
            <person name="Guo L."/>
            <person name="Liu G."/>
            <person name="Guo L."/>
            <person name="Wang C."/>
            <person name="Yin W.B."/>
            <person name="Stadler M."/>
            <person name="Zhang X."/>
            <person name="Liu X."/>
        </authorList>
    </citation>
    <scope>NUCLEOTIDE SEQUENCE [LARGE SCALE GENOMIC DNA]</scope>
    <source>
        <strain evidence="4">W106-1 / CGMCC3.15140</strain>
    </source>
</reference>